<name>A0ABS5YDC3_9GAMM</name>
<evidence type="ECO:0000313" key="1">
    <source>
        <dbReference type="EMBL" id="MBT9432614.1"/>
    </source>
</evidence>
<dbReference type="NCBIfam" id="NF033642">
    <property type="entry name" value="stress_AzuC"/>
    <property type="match status" value="1"/>
</dbReference>
<sequence>MKFRNFIKKILASYLNTVKDVPPGAMM</sequence>
<protein>
    <submittedName>
        <fullName evidence="1">Stress response protein AzuC</fullName>
    </submittedName>
</protein>
<accession>A0ABS5YDC3</accession>
<proteinExistence type="predicted"/>
<dbReference type="InterPro" id="IPR049862">
    <property type="entry name" value="AzuC"/>
</dbReference>
<evidence type="ECO:0000313" key="2">
    <source>
        <dbReference type="Proteomes" id="UP000811282"/>
    </source>
</evidence>
<gene>
    <name evidence="1" type="primary">azuC</name>
    <name evidence="1" type="ORF">JZM24_11650</name>
</gene>
<keyword evidence="2" id="KW-1185">Reference proteome</keyword>
<comment type="caution">
    <text evidence="1">The sequence shown here is derived from an EMBL/GenBank/DDBJ whole genome shotgun (WGS) entry which is preliminary data.</text>
</comment>
<dbReference type="RefSeq" id="WP_215670137.1">
    <property type="nucleotide sequence ID" value="NZ_JAFJYC010000001.1"/>
</dbReference>
<organism evidence="1 2">
    <name type="scientific">Candidatus Sodalis endolongispinus</name>
    <dbReference type="NCBI Taxonomy" id="2812662"/>
    <lineage>
        <taxon>Bacteria</taxon>
        <taxon>Pseudomonadati</taxon>
        <taxon>Pseudomonadota</taxon>
        <taxon>Gammaproteobacteria</taxon>
        <taxon>Enterobacterales</taxon>
        <taxon>Bruguierivoracaceae</taxon>
        <taxon>Sodalis</taxon>
    </lineage>
</organism>
<dbReference type="Proteomes" id="UP000811282">
    <property type="component" value="Unassembled WGS sequence"/>
</dbReference>
<dbReference type="EMBL" id="JAFJYC010000001">
    <property type="protein sequence ID" value="MBT9432614.1"/>
    <property type="molecule type" value="Genomic_DNA"/>
</dbReference>
<reference evidence="1 2" key="1">
    <citation type="journal article" date="2021" name="Genome Biol. Evol.">
        <title>The evolution of interdependence in a four-way mealybug symbiosis.</title>
        <authorList>
            <person name="Garber A.I."/>
            <person name="Kupper M."/>
            <person name="Laetsch D.R."/>
            <person name="Weldon S.R."/>
            <person name="Ladinsky M.S."/>
            <person name="Bjorkman P.J."/>
            <person name="McCutcheon J.P."/>
        </authorList>
    </citation>
    <scope>NUCLEOTIDE SEQUENCE [LARGE SCALE GENOMIC DNA]</scope>
    <source>
        <strain evidence="1">SOD</strain>
    </source>
</reference>